<evidence type="ECO:0000313" key="1">
    <source>
        <dbReference type="EMBL" id="OUQ33358.1"/>
    </source>
</evidence>
<evidence type="ECO:0000313" key="2">
    <source>
        <dbReference type="Proteomes" id="UP000195305"/>
    </source>
</evidence>
<name>A0A1Y4STX8_9FIRM</name>
<reference evidence="1 2" key="1">
    <citation type="journal article" date="2018" name="BMC Genomics">
        <title>Whole genome sequencing and function prediction of 133 gut anaerobes isolated from chicken caecum in pure cultures.</title>
        <authorList>
            <person name="Medvecky M."/>
            <person name="Cejkova D."/>
            <person name="Polansky O."/>
            <person name="Karasova D."/>
            <person name="Kubasova T."/>
            <person name="Cizek A."/>
            <person name="Rychlik I."/>
        </authorList>
    </citation>
    <scope>NUCLEOTIDE SEQUENCE [LARGE SCALE GENOMIC DNA]</scope>
    <source>
        <strain evidence="1 2">An13</strain>
    </source>
</reference>
<dbReference type="EMBL" id="NFLJ01000032">
    <property type="protein sequence ID" value="OUQ33358.1"/>
    <property type="molecule type" value="Genomic_DNA"/>
</dbReference>
<comment type="caution">
    <text evidence="1">The sequence shown here is derived from an EMBL/GenBank/DDBJ whole genome shotgun (WGS) entry which is preliminary data.</text>
</comment>
<sequence length="67" mass="7954">MDSRVQKSINKLEALKQKKLSEKEKIEHELSSINTDLKRLYTFKNEQDKLQTAINDFYQPKNTINNN</sequence>
<dbReference type="RefSeq" id="WP_087305510.1">
    <property type="nucleotide sequence ID" value="NZ_NFLJ01000032.1"/>
</dbReference>
<proteinExistence type="predicted"/>
<protein>
    <submittedName>
        <fullName evidence="1">Uncharacterized protein</fullName>
    </submittedName>
</protein>
<gene>
    <name evidence="1" type="ORF">B5E75_10650</name>
</gene>
<dbReference type="OrthoDB" id="1648592at2"/>
<accession>A0A1Y4STX8</accession>
<organism evidence="1 2">
    <name type="scientific">Massilimicrobiota timonensis</name>
    <dbReference type="NCBI Taxonomy" id="1776392"/>
    <lineage>
        <taxon>Bacteria</taxon>
        <taxon>Bacillati</taxon>
        <taxon>Bacillota</taxon>
        <taxon>Erysipelotrichia</taxon>
        <taxon>Erysipelotrichales</taxon>
        <taxon>Erysipelotrichaceae</taxon>
        <taxon>Massilimicrobiota</taxon>
    </lineage>
</organism>
<dbReference type="AlphaFoldDB" id="A0A1Y4STX8"/>
<keyword evidence="2" id="KW-1185">Reference proteome</keyword>
<dbReference type="Proteomes" id="UP000195305">
    <property type="component" value="Unassembled WGS sequence"/>
</dbReference>